<dbReference type="Gene3D" id="3.20.20.450">
    <property type="entry name" value="EAL domain"/>
    <property type="match status" value="1"/>
</dbReference>
<dbReference type="PROSITE" id="PS50887">
    <property type="entry name" value="GGDEF"/>
    <property type="match status" value="1"/>
</dbReference>
<dbReference type="SMART" id="SM00052">
    <property type="entry name" value="EAL"/>
    <property type="match status" value="1"/>
</dbReference>
<dbReference type="InterPro" id="IPR052155">
    <property type="entry name" value="Biofilm_reg_signaling"/>
</dbReference>
<organism evidence="1 2">
    <name type="scientific">Rhodoblastus sphagnicola</name>
    <dbReference type="NCBI Taxonomy" id="333368"/>
    <lineage>
        <taxon>Bacteria</taxon>
        <taxon>Pseudomonadati</taxon>
        <taxon>Pseudomonadota</taxon>
        <taxon>Alphaproteobacteria</taxon>
        <taxon>Hyphomicrobiales</taxon>
        <taxon>Rhodoblastaceae</taxon>
        <taxon>Rhodoblastus</taxon>
    </lineage>
</organism>
<dbReference type="NCBIfam" id="TIGR00254">
    <property type="entry name" value="GGDEF"/>
    <property type="match status" value="1"/>
</dbReference>
<dbReference type="AlphaFoldDB" id="A0A2S6N5D5"/>
<protein>
    <recommendedName>
        <fullName evidence="3">GGDEF-domain containing protein</fullName>
    </recommendedName>
</protein>
<dbReference type="PANTHER" id="PTHR44757:SF2">
    <property type="entry name" value="BIOFILM ARCHITECTURE MAINTENANCE PROTEIN MBAA"/>
    <property type="match status" value="1"/>
</dbReference>
<dbReference type="CDD" id="cd01949">
    <property type="entry name" value="GGDEF"/>
    <property type="match status" value="1"/>
</dbReference>
<comment type="caution">
    <text evidence="1">The sequence shown here is derived from an EMBL/GenBank/DDBJ whole genome shotgun (WGS) entry which is preliminary data.</text>
</comment>
<dbReference type="PROSITE" id="PS50883">
    <property type="entry name" value="EAL"/>
    <property type="match status" value="1"/>
</dbReference>
<dbReference type="InterPro" id="IPR000160">
    <property type="entry name" value="GGDEF_dom"/>
</dbReference>
<dbReference type="SUPFAM" id="SSF55785">
    <property type="entry name" value="PYP-like sensor domain (PAS domain)"/>
    <property type="match status" value="1"/>
</dbReference>
<reference evidence="1 2" key="1">
    <citation type="journal article" date="2018" name="Arch. Microbiol.">
        <title>New insights into the metabolic potential of the phototrophic purple bacterium Rhodopila globiformis DSM 161(T) from its draft genome sequence and evidence for a vanadium-dependent nitrogenase.</title>
        <authorList>
            <person name="Imhoff J.F."/>
            <person name="Rahn T."/>
            <person name="Kunzel S."/>
            <person name="Neulinger S.C."/>
        </authorList>
    </citation>
    <scope>NUCLEOTIDE SEQUENCE [LARGE SCALE GENOMIC DNA]</scope>
    <source>
        <strain evidence="1 2">DSM 16996</strain>
    </source>
</reference>
<name>A0A2S6N5D5_9HYPH</name>
<dbReference type="SMART" id="SM00267">
    <property type="entry name" value="GGDEF"/>
    <property type="match status" value="1"/>
</dbReference>
<dbReference type="GO" id="GO:0003824">
    <property type="term" value="F:catalytic activity"/>
    <property type="evidence" value="ECO:0007669"/>
    <property type="project" value="UniProtKB-ARBA"/>
</dbReference>
<dbReference type="Gene3D" id="3.30.70.270">
    <property type="match status" value="1"/>
</dbReference>
<dbReference type="Pfam" id="PF00990">
    <property type="entry name" value="GGDEF"/>
    <property type="match status" value="1"/>
</dbReference>
<dbReference type="PANTHER" id="PTHR44757">
    <property type="entry name" value="DIGUANYLATE CYCLASE DGCP"/>
    <property type="match status" value="1"/>
</dbReference>
<dbReference type="Proteomes" id="UP000239089">
    <property type="component" value="Unassembled WGS sequence"/>
</dbReference>
<sequence length="762" mass="83385">MSLHSKPSPKTVPPDIHADLVDSLFGTTASFFAGVLGGLIAPAIAYARTGESVFIGFAAAMCGVTAFRMAVFSAYRASSVAKRRENARRWEILYAVGAVVFMMTVGATGAILFQRHADPMTIIYGLVVVLGCAGAIPGRNAARPSIVLGQVAGLFLPLCLALWLELEGWHIGLSVLLLIIFVSVVSTTRFLNAYLLTALIKGREAKIQTDRLDAALNNMSQGLCMVDMNGVLSVVNRRFPDLFGIKANLVGMDTRELAQQIVAAQGLSQLDGHAFIVDFDRHINKVEGSVFTAALGEAIFDFRCDPMDDGGLVIVAEDVTETRLASRKIEHMALFDTLTGLPNRIQFRDRMQAAFDHSDKSGLGFSVLYVDLDLFKEVNDTLGHPVGDKLLREVAKRLEASVRSVDLVARFGGDEFLILMTPTRDVIDLDAVSERLIAALSAPYQIAEHKIVISASIGAASAPKDGANADDIIKNADMALYHAKAWGRGCFRRFSASMDEQAQSKRQIEVDLRKALVHDELEVFYQPVVDIRTGRANAFEALLRWRHPSQGFISPTVFIPIAEETGMIVEIGEWVLNRACRDAASWPDNIRVAVNFSAIQFRRSNICDVITRALASSRLAANRLEVEVTETIVIQDTEATLLVFHELAALGVRLALDDFGTGYSSLSYLNRFPFHKIKIDRAFVKDLDDPKSLAVITAIMHLAKDLDISMVVEGVETPAQLALLAARGIHEIQGFLFSRPAPLGEIMEMIRVPFRLPFSQAA</sequence>
<dbReference type="RefSeq" id="WP_104508520.1">
    <property type="nucleotide sequence ID" value="NZ_JACIGC010000003.1"/>
</dbReference>
<dbReference type="Pfam" id="PF00563">
    <property type="entry name" value="EAL"/>
    <property type="match status" value="1"/>
</dbReference>
<dbReference type="Pfam" id="PF12860">
    <property type="entry name" value="PAS_7"/>
    <property type="match status" value="1"/>
</dbReference>
<dbReference type="InterPro" id="IPR035965">
    <property type="entry name" value="PAS-like_dom_sf"/>
</dbReference>
<keyword evidence="2" id="KW-1185">Reference proteome</keyword>
<evidence type="ECO:0008006" key="3">
    <source>
        <dbReference type="Google" id="ProtNLM"/>
    </source>
</evidence>
<dbReference type="InterPro" id="IPR001633">
    <property type="entry name" value="EAL_dom"/>
</dbReference>
<dbReference type="InterPro" id="IPR029787">
    <property type="entry name" value="Nucleotide_cyclase"/>
</dbReference>
<evidence type="ECO:0000313" key="2">
    <source>
        <dbReference type="Proteomes" id="UP000239089"/>
    </source>
</evidence>
<dbReference type="SUPFAM" id="SSF55073">
    <property type="entry name" value="Nucleotide cyclase"/>
    <property type="match status" value="1"/>
</dbReference>
<dbReference type="InterPro" id="IPR035919">
    <property type="entry name" value="EAL_sf"/>
</dbReference>
<proteinExistence type="predicted"/>
<dbReference type="OrthoDB" id="9814202at2"/>
<dbReference type="SUPFAM" id="SSF141868">
    <property type="entry name" value="EAL domain-like"/>
    <property type="match status" value="1"/>
</dbReference>
<accession>A0A2S6N5D5</accession>
<gene>
    <name evidence="1" type="ORF">CCR94_14290</name>
</gene>
<dbReference type="FunFam" id="3.30.70.270:FF:000001">
    <property type="entry name" value="Diguanylate cyclase domain protein"/>
    <property type="match status" value="1"/>
</dbReference>
<dbReference type="CDD" id="cd01948">
    <property type="entry name" value="EAL"/>
    <property type="match status" value="1"/>
</dbReference>
<dbReference type="InterPro" id="IPR043128">
    <property type="entry name" value="Rev_trsase/Diguanyl_cyclase"/>
</dbReference>
<dbReference type="EMBL" id="NHSJ01000087">
    <property type="protein sequence ID" value="PPQ29812.1"/>
    <property type="molecule type" value="Genomic_DNA"/>
</dbReference>
<dbReference type="Gene3D" id="3.30.450.20">
    <property type="entry name" value="PAS domain"/>
    <property type="match status" value="1"/>
</dbReference>
<evidence type="ECO:0000313" key="1">
    <source>
        <dbReference type="EMBL" id="PPQ29812.1"/>
    </source>
</evidence>